<dbReference type="PATRIC" id="fig|1038922.3.peg.4495"/>
<dbReference type="EMBL" id="AGBM01000001">
    <property type="protein sequence ID" value="EJL01076.1"/>
    <property type="molecule type" value="Genomic_DNA"/>
</dbReference>
<proteinExistence type="predicted"/>
<gene>
    <name evidence="2" type="ORF">PflQ2_1028</name>
</gene>
<name>J2Y1S6_PSEFQ</name>
<evidence type="ECO:0000256" key="1">
    <source>
        <dbReference type="SAM" id="SignalP"/>
    </source>
</evidence>
<sequence>MKLSRNLASGMAAAVWLGCLPAVEAATLEITAQFRADSAKPQENKFINTTRNSGYCEQFAALCQSVGMFSLRLGTGASGGPIQANHEDNRQGAMLKAPANWRPVQVTHSGTGHTETLELRVVGLGGAIGLTPSPADIVGGGVSDETAYNMIFGSTWWQAPAPCVRQGASISHAWFFWRTPAEEACAKPARYLIPRFQYQDLSFAYELRTPNPLQMAGGQYRGSLTLGIGPGQDFDFGDVVIPNDPALTLNFTLDVEHVLKVEIPPGGNRVELEPREGWQAWLSNGSKPTVLFRDHQFRISTSSPFTMRLECRYMAGTECGVTAPGSEIYYPVDVDVTLPDGLTNTNGTPVIRQTVPVGAFTNPVRFLPVRYIDRKPATLHFHIRSSSVAAMLDRAPDTYTGAVTVIWDSEV</sequence>
<keyword evidence="2" id="KW-0449">Lipoprotein</keyword>
<dbReference type="AlphaFoldDB" id="J2Y1S6"/>
<feature type="signal peptide" evidence="1">
    <location>
        <begin position="1"/>
        <end position="25"/>
    </location>
</feature>
<comment type="caution">
    <text evidence="2">The sequence shown here is derived from an EMBL/GenBank/DDBJ whole genome shotgun (WGS) entry which is preliminary data.</text>
</comment>
<evidence type="ECO:0000313" key="2">
    <source>
        <dbReference type="EMBL" id="EJL01076.1"/>
    </source>
</evidence>
<dbReference type="PROSITE" id="PS51257">
    <property type="entry name" value="PROKAR_LIPOPROTEIN"/>
    <property type="match status" value="1"/>
</dbReference>
<organism evidence="2">
    <name type="scientific">Pseudomonas fluorescens (strain Q2-87)</name>
    <dbReference type="NCBI Taxonomy" id="1038922"/>
    <lineage>
        <taxon>Bacteria</taxon>
        <taxon>Pseudomonadati</taxon>
        <taxon>Pseudomonadota</taxon>
        <taxon>Gammaproteobacteria</taxon>
        <taxon>Pseudomonadales</taxon>
        <taxon>Pseudomonadaceae</taxon>
        <taxon>Pseudomonas</taxon>
    </lineage>
</organism>
<keyword evidence="1" id="KW-0732">Signal</keyword>
<dbReference type="eggNOG" id="ENOG5032UT6">
    <property type="taxonomic scope" value="Bacteria"/>
</dbReference>
<dbReference type="Proteomes" id="UP000007289">
    <property type="component" value="Chromosome"/>
</dbReference>
<dbReference type="HOGENOM" id="CLU_052340_0_0_6"/>
<reference evidence="2" key="1">
    <citation type="journal article" date="2012" name="PLoS Genet.">
        <title>Comparative Genomics of Plant-Associated Pseudomonas spp.: Insights into Diversity and Inheritance of Traits Involved in Multitrophic Interactions.</title>
        <authorList>
            <person name="Loper J.E."/>
            <person name="Hassan K.A."/>
            <person name="Mavrodi D.V."/>
            <person name="Davis E.W.II."/>
            <person name="Lim C.K."/>
            <person name="Shaffer B.T."/>
            <person name="Elbourne L.D."/>
            <person name="Stockwell V.O."/>
            <person name="Hartney S.L."/>
            <person name="Breakwell K."/>
            <person name="Henkels M.D."/>
            <person name="Tetu S.G."/>
            <person name="Rangel L.I."/>
            <person name="Kidarsa T.A."/>
            <person name="Wilson N.L."/>
            <person name="van de Mortel J.E."/>
            <person name="Song C."/>
            <person name="Blumhagen R."/>
            <person name="Radune D."/>
            <person name="Hostetler J.B."/>
            <person name="Brinkac L.M."/>
            <person name="Durkin A.S."/>
            <person name="Kluepfel D.A."/>
            <person name="Wechter W.P."/>
            <person name="Anderson A.J."/>
            <person name="Kim Y.C."/>
            <person name="Pierson L.S.III."/>
            <person name="Pierson E.A."/>
            <person name="Lindow S.E."/>
            <person name="Kobayashi D.Y."/>
            <person name="Raaijmakers J.M."/>
            <person name="Weller D.M."/>
            <person name="Thomashow L.S."/>
            <person name="Allen A.E."/>
            <person name="Paulsen I.T."/>
        </authorList>
    </citation>
    <scope>NUCLEOTIDE SEQUENCE [LARGE SCALE GENOMIC DNA]</scope>
    <source>
        <strain evidence="2">Q2-87</strain>
    </source>
</reference>
<accession>J2Y1S6</accession>
<dbReference type="RefSeq" id="WP_003178426.1">
    <property type="nucleotide sequence ID" value="NZ_CM001558.1"/>
</dbReference>
<protein>
    <submittedName>
        <fullName evidence="2">Lipoprotein, putative</fullName>
    </submittedName>
</protein>
<feature type="chain" id="PRO_5003760433" evidence="1">
    <location>
        <begin position="26"/>
        <end position="411"/>
    </location>
</feature>